<dbReference type="Gene3D" id="3.90.50.10">
    <property type="entry name" value="Photosynthetic Reaction Center, subunit H, domain 2"/>
    <property type="match status" value="1"/>
</dbReference>
<dbReference type="InterPro" id="IPR011033">
    <property type="entry name" value="PRC_barrel-like_sf"/>
</dbReference>
<dbReference type="Proteomes" id="UP000037084">
    <property type="component" value="Unassembled WGS sequence"/>
</dbReference>
<name>A0A0L8M736_STRVG</name>
<comment type="caution">
    <text evidence="1">The sequence shown here is derived from an EMBL/GenBank/DDBJ whole genome shotgun (WGS) entry which is preliminary data.</text>
</comment>
<sequence length="121" mass="13137">MTENVWAYRAGVDYLAADLTGYKVEAVDGSIGTVDKHSDEVTDAYLVVDTGVWILGKEVLLPAGLVTRVDHVAEKVYVDRTKGQIKAAPEFHRHEHLGNADHHEAVGTHYLSGLSFGVPPA</sequence>
<dbReference type="AlphaFoldDB" id="A0A0L8M736"/>
<proteinExistence type="predicted"/>
<protein>
    <submittedName>
        <fullName evidence="1">PRC domain containing protein</fullName>
    </submittedName>
</protein>
<evidence type="ECO:0000313" key="1">
    <source>
        <dbReference type="EMBL" id="KOG46185.1"/>
    </source>
</evidence>
<dbReference type="GO" id="GO:0019684">
    <property type="term" value="P:photosynthesis, light reaction"/>
    <property type="evidence" value="ECO:0007669"/>
    <property type="project" value="InterPro"/>
</dbReference>
<reference evidence="2" key="1">
    <citation type="submission" date="2015-07" db="EMBL/GenBank/DDBJ databases">
        <authorList>
            <consortium name="Consortium for Microbial Forensics and Genomics (microFORGE)"/>
            <person name="Knight B.M."/>
            <person name="Roberts D.P."/>
            <person name="Lin D."/>
            <person name="Hari K."/>
            <person name="Fletcher J."/>
            <person name="Melcher U."/>
            <person name="Blagden T."/>
            <person name="Winegar R.A."/>
        </authorList>
    </citation>
    <scope>NUCLEOTIDE SEQUENCE [LARGE SCALE GENOMIC DNA]</scope>
    <source>
        <strain evidence="2">NRRL B-1447</strain>
    </source>
</reference>
<dbReference type="OrthoDB" id="510842at2"/>
<gene>
    <name evidence="1" type="ORF">ADK75_28270</name>
</gene>
<dbReference type="GO" id="GO:0030077">
    <property type="term" value="C:plasma membrane light-harvesting complex"/>
    <property type="evidence" value="ECO:0007669"/>
    <property type="project" value="InterPro"/>
</dbReference>
<dbReference type="RefSeq" id="WP_053175313.1">
    <property type="nucleotide sequence ID" value="NZ_LGUV01000354.1"/>
</dbReference>
<accession>A0A0L8M736</accession>
<dbReference type="EMBL" id="LGUV01000354">
    <property type="protein sequence ID" value="KOG46185.1"/>
    <property type="molecule type" value="Genomic_DNA"/>
</dbReference>
<organism evidence="1 2">
    <name type="scientific">Streptomyces virginiae</name>
    <name type="common">Streptomyces cinnamonensis</name>
    <dbReference type="NCBI Taxonomy" id="1961"/>
    <lineage>
        <taxon>Bacteria</taxon>
        <taxon>Bacillati</taxon>
        <taxon>Actinomycetota</taxon>
        <taxon>Actinomycetes</taxon>
        <taxon>Kitasatosporales</taxon>
        <taxon>Streptomycetaceae</taxon>
        <taxon>Streptomyces</taxon>
    </lineage>
</organism>
<dbReference type="PATRIC" id="fig|1961.12.peg.6295"/>
<evidence type="ECO:0000313" key="2">
    <source>
        <dbReference type="Proteomes" id="UP000037084"/>
    </source>
</evidence>
<dbReference type="InterPro" id="IPR014747">
    <property type="entry name" value="Bac_photo_RC_H_C"/>
</dbReference>
<dbReference type="SUPFAM" id="SSF50346">
    <property type="entry name" value="PRC-barrel domain"/>
    <property type="match status" value="1"/>
</dbReference>